<protein>
    <submittedName>
        <fullName evidence="4">TPR domain protein</fullName>
    </submittedName>
</protein>
<dbReference type="PROSITE" id="PS50005">
    <property type="entry name" value="TPR"/>
    <property type="match status" value="1"/>
</dbReference>
<dbReference type="InterPro" id="IPR011990">
    <property type="entry name" value="TPR-like_helical_dom_sf"/>
</dbReference>
<keyword evidence="1" id="KW-0677">Repeat</keyword>
<dbReference type="SUPFAM" id="SSF48452">
    <property type="entry name" value="TPR-like"/>
    <property type="match status" value="2"/>
</dbReference>
<dbReference type="InterPro" id="IPR013105">
    <property type="entry name" value="TPR_2"/>
</dbReference>
<evidence type="ECO:0000313" key="4">
    <source>
        <dbReference type="EMBL" id="OOQ91126.1"/>
    </source>
</evidence>
<proteinExistence type="predicted"/>
<gene>
    <name evidence="4" type="ORF">PEBR_01125</name>
</gene>
<evidence type="ECO:0000256" key="2">
    <source>
        <dbReference type="ARBA" id="ARBA00022803"/>
    </source>
</evidence>
<name>A0A1S9S0B6_PENBI</name>
<dbReference type="PANTHER" id="PTHR45588:SF1">
    <property type="entry name" value="WW DOMAIN-CONTAINING PROTEIN"/>
    <property type="match status" value="1"/>
</dbReference>
<dbReference type="Pfam" id="PF07719">
    <property type="entry name" value="TPR_2"/>
    <property type="match status" value="1"/>
</dbReference>
<dbReference type="PANTHER" id="PTHR45588">
    <property type="entry name" value="TPR DOMAIN-CONTAINING PROTEIN"/>
    <property type="match status" value="1"/>
</dbReference>
<evidence type="ECO:0000313" key="5">
    <source>
        <dbReference type="Proteomes" id="UP000190744"/>
    </source>
</evidence>
<reference evidence="5" key="1">
    <citation type="submission" date="2015-09" db="EMBL/GenBank/DDBJ databases">
        <authorList>
            <person name="Fill T.P."/>
            <person name="Baretta J.F."/>
            <person name="de Almeida L.G."/>
            <person name="Rocha M."/>
            <person name="de Souza D.H."/>
            <person name="Malavazi I."/>
            <person name="Cerdeira L.T."/>
            <person name="Hong H."/>
            <person name="Samborskyy M."/>
            <person name="de Vasconcelos A.T."/>
            <person name="Leadlay P."/>
            <person name="Rodrigues-Filho E."/>
        </authorList>
    </citation>
    <scope>NUCLEOTIDE SEQUENCE [LARGE SCALE GENOMIC DNA]</scope>
    <source>
        <strain evidence="5">LaBioMMi 136</strain>
    </source>
</reference>
<dbReference type="Gene3D" id="1.25.40.10">
    <property type="entry name" value="Tetratricopeptide repeat domain"/>
    <property type="match status" value="1"/>
</dbReference>
<sequence>MDKVWHRSKMPPRQSAAIQYYDLGSYQRPISTTIPDAQAWFNRGLIWAYAFNHQESARCFEQAILFDPACTMGYWGLAFALGPNYNKPWKLFDGEDLSITTTRAHGAAMEASRLAARASPVEKAITEALQHRYPQEQPVDNCDDWNYRYAEAMRSVYQSFPDDLDVVTLYVDSLMNLTPWSMWDLSTGQPTPGACTLEAKQALDRALIQEGALQHPGLLHLFIHLMEMSPIPEIALPVADNLRGLVPDAGHLEHMPTHLDVLCGDYRRAVASNTSAIRGDEKFLANQELGHFYNLYRCHDYHFRMYAAMLAGQSKIAFDTANVLAESLTEDLLRVESPPLADWLEGFVATRVHSFVRFGRWESILALELPADTSLYCVTTAMIHYGRGVAFAAIGRVNEAQQEQQLFRSAVKRVPLSRTIFNNTCVDILAVAEPMLHGEIAYRCGDYDTAFASLRLAVVKDDNLPYDEPWGWMQPARHALGALLLEQGRVEEAMNVYAADLGIDQSLPRALTHPNNIWALHGYYECLVKVGRHGEARIIRPQLQLAMAMADVPIRSSCFCRLHTAT</sequence>
<evidence type="ECO:0000256" key="1">
    <source>
        <dbReference type="ARBA" id="ARBA00022737"/>
    </source>
</evidence>
<dbReference type="SMART" id="SM00028">
    <property type="entry name" value="TPR"/>
    <property type="match status" value="2"/>
</dbReference>
<keyword evidence="2 3" id="KW-0802">TPR repeat</keyword>
<organism evidence="4 5">
    <name type="scientific">Penicillium brasilianum</name>
    <dbReference type="NCBI Taxonomy" id="104259"/>
    <lineage>
        <taxon>Eukaryota</taxon>
        <taxon>Fungi</taxon>
        <taxon>Dikarya</taxon>
        <taxon>Ascomycota</taxon>
        <taxon>Pezizomycotina</taxon>
        <taxon>Eurotiomycetes</taxon>
        <taxon>Eurotiomycetidae</taxon>
        <taxon>Eurotiales</taxon>
        <taxon>Aspergillaceae</taxon>
        <taxon>Penicillium</taxon>
    </lineage>
</organism>
<feature type="repeat" description="TPR" evidence="3">
    <location>
        <begin position="37"/>
        <end position="70"/>
    </location>
</feature>
<accession>A0A1S9S0B6</accession>
<evidence type="ECO:0000256" key="3">
    <source>
        <dbReference type="PROSITE-ProRule" id="PRU00339"/>
    </source>
</evidence>
<comment type="caution">
    <text evidence="4">The sequence shown here is derived from an EMBL/GenBank/DDBJ whole genome shotgun (WGS) entry which is preliminary data.</text>
</comment>
<dbReference type="InterPro" id="IPR019734">
    <property type="entry name" value="TPR_rpt"/>
</dbReference>
<dbReference type="AlphaFoldDB" id="A0A1S9S0B6"/>
<dbReference type="Proteomes" id="UP000190744">
    <property type="component" value="Unassembled WGS sequence"/>
</dbReference>
<dbReference type="EMBL" id="LJBN01000020">
    <property type="protein sequence ID" value="OOQ91126.1"/>
    <property type="molecule type" value="Genomic_DNA"/>
</dbReference>